<dbReference type="Gene3D" id="3.40.50.300">
    <property type="entry name" value="P-loop containing nucleotide triphosphate hydrolases"/>
    <property type="match status" value="1"/>
</dbReference>
<dbReference type="RefSeq" id="WP_145445724.1">
    <property type="nucleotide sequence ID" value="NZ_CP036280.1"/>
</dbReference>
<evidence type="ECO:0000259" key="3">
    <source>
        <dbReference type="Pfam" id="PF00685"/>
    </source>
</evidence>
<comment type="similarity">
    <text evidence="1">Belongs to the sulfotransferase 1 family.</text>
</comment>
<dbReference type="Pfam" id="PF00685">
    <property type="entry name" value="Sulfotransfer_1"/>
    <property type="match status" value="1"/>
</dbReference>
<dbReference type="InterPro" id="IPR000863">
    <property type="entry name" value="Sulfotransferase_dom"/>
</dbReference>
<reference evidence="4 5" key="1">
    <citation type="submission" date="2019-02" db="EMBL/GenBank/DDBJ databases">
        <title>Deep-cultivation of Planctomycetes and their phenomic and genomic characterization uncovers novel biology.</title>
        <authorList>
            <person name="Wiegand S."/>
            <person name="Jogler M."/>
            <person name="Boedeker C."/>
            <person name="Pinto D."/>
            <person name="Vollmers J."/>
            <person name="Rivas-Marin E."/>
            <person name="Kohn T."/>
            <person name="Peeters S.H."/>
            <person name="Heuer A."/>
            <person name="Rast P."/>
            <person name="Oberbeckmann S."/>
            <person name="Bunk B."/>
            <person name="Jeske O."/>
            <person name="Meyerdierks A."/>
            <person name="Storesund J.E."/>
            <person name="Kallscheuer N."/>
            <person name="Luecker S."/>
            <person name="Lage O.M."/>
            <person name="Pohl T."/>
            <person name="Merkel B.J."/>
            <person name="Hornburger P."/>
            <person name="Mueller R.-W."/>
            <person name="Bruemmer F."/>
            <person name="Labrenz M."/>
            <person name="Spormann A.M."/>
            <person name="Op den Camp H."/>
            <person name="Overmann J."/>
            <person name="Amann R."/>
            <person name="Jetten M.S.M."/>
            <person name="Mascher T."/>
            <person name="Medema M.H."/>
            <person name="Devos D.P."/>
            <person name="Kaster A.-K."/>
            <person name="Ovreas L."/>
            <person name="Rohde M."/>
            <person name="Galperin M.Y."/>
            <person name="Jogler C."/>
        </authorList>
    </citation>
    <scope>NUCLEOTIDE SEQUENCE [LARGE SCALE GENOMIC DNA]</scope>
    <source>
        <strain evidence="4 5">Pan265</strain>
    </source>
</reference>
<accession>A0A518BX85</accession>
<evidence type="ECO:0000256" key="2">
    <source>
        <dbReference type="ARBA" id="ARBA00022679"/>
    </source>
</evidence>
<proteinExistence type="inferred from homology"/>
<evidence type="ECO:0000313" key="5">
    <source>
        <dbReference type="Proteomes" id="UP000320386"/>
    </source>
</evidence>
<keyword evidence="5" id="KW-1185">Reference proteome</keyword>
<dbReference type="InterPro" id="IPR027417">
    <property type="entry name" value="P-loop_NTPase"/>
</dbReference>
<protein>
    <submittedName>
        <fullName evidence="4">Sulfotransferase domain protein</fullName>
    </submittedName>
</protein>
<dbReference type="SUPFAM" id="SSF52540">
    <property type="entry name" value="P-loop containing nucleoside triphosphate hydrolases"/>
    <property type="match status" value="1"/>
</dbReference>
<dbReference type="KEGG" id="mcad:Pan265_14380"/>
<evidence type="ECO:0000256" key="1">
    <source>
        <dbReference type="ARBA" id="ARBA00005771"/>
    </source>
</evidence>
<gene>
    <name evidence="4" type="ORF">Pan265_14380</name>
</gene>
<dbReference type="OrthoDB" id="1437579at2"/>
<dbReference type="AlphaFoldDB" id="A0A518BX85"/>
<dbReference type="Proteomes" id="UP000320386">
    <property type="component" value="Chromosome"/>
</dbReference>
<dbReference type="PANTHER" id="PTHR11783">
    <property type="entry name" value="SULFOTRANSFERASE SULT"/>
    <property type="match status" value="1"/>
</dbReference>
<keyword evidence="2 4" id="KW-0808">Transferase</keyword>
<dbReference type="EMBL" id="CP036280">
    <property type="protein sequence ID" value="QDU71586.1"/>
    <property type="molecule type" value="Genomic_DNA"/>
</dbReference>
<sequence length="245" mass="27361">MIVISGSMPKSGSTWLYSMTDAALVADGYRSAEEVRDRYRLHGVLVSKANEISYATPSKLLRLIPAHAMGEAVLCKTHFAPSRSLRALMAVGTARGTYIYRDLRDVALSAMNHGERARAGGHGHELKDLRTVEDALRYAAELYIPEWERWSSTQGLLMLRYEQMLVEPELLMRRVADHLGLDLDDGALAEIVARFDRRQLQGTTKQNLMLNKATSGRYLDEMTAGQRALAKDLFGRELEAMGYAA</sequence>
<organism evidence="4 5">
    <name type="scientific">Mucisphaera calidilacus</name>
    <dbReference type="NCBI Taxonomy" id="2527982"/>
    <lineage>
        <taxon>Bacteria</taxon>
        <taxon>Pseudomonadati</taxon>
        <taxon>Planctomycetota</taxon>
        <taxon>Phycisphaerae</taxon>
        <taxon>Phycisphaerales</taxon>
        <taxon>Phycisphaeraceae</taxon>
        <taxon>Mucisphaera</taxon>
    </lineage>
</organism>
<name>A0A518BX85_9BACT</name>
<evidence type="ECO:0000313" key="4">
    <source>
        <dbReference type="EMBL" id="QDU71586.1"/>
    </source>
</evidence>
<dbReference type="GO" id="GO:0008146">
    <property type="term" value="F:sulfotransferase activity"/>
    <property type="evidence" value="ECO:0007669"/>
    <property type="project" value="InterPro"/>
</dbReference>
<feature type="domain" description="Sulfotransferase" evidence="3">
    <location>
        <begin position="7"/>
        <end position="239"/>
    </location>
</feature>